<reference evidence="3" key="1">
    <citation type="submission" date="2024-03" db="EMBL/GenBank/DDBJ databases">
        <authorList>
            <consortium name="ELIXIR-Norway"/>
            <consortium name="Elixir Norway"/>
        </authorList>
    </citation>
    <scope>NUCLEOTIDE SEQUENCE</scope>
</reference>
<evidence type="ECO:0000256" key="2">
    <source>
        <dbReference type="SAM" id="Phobius"/>
    </source>
</evidence>
<keyword evidence="4" id="KW-1185">Reference proteome</keyword>
<dbReference type="EMBL" id="OZ023712">
    <property type="protein sequence ID" value="CAK9860318.1"/>
    <property type="molecule type" value="Genomic_DNA"/>
</dbReference>
<evidence type="ECO:0008006" key="5">
    <source>
        <dbReference type="Google" id="ProtNLM"/>
    </source>
</evidence>
<evidence type="ECO:0000313" key="3">
    <source>
        <dbReference type="EMBL" id="CAK9860318.1"/>
    </source>
</evidence>
<evidence type="ECO:0000313" key="4">
    <source>
        <dbReference type="Proteomes" id="UP001497522"/>
    </source>
</evidence>
<organism evidence="3 4">
    <name type="scientific">Sphagnum jensenii</name>
    <dbReference type="NCBI Taxonomy" id="128206"/>
    <lineage>
        <taxon>Eukaryota</taxon>
        <taxon>Viridiplantae</taxon>
        <taxon>Streptophyta</taxon>
        <taxon>Embryophyta</taxon>
        <taxon>Bryophyta</taxon>
        <taxon>Sphagnophytina</taxon>
        <taxon>Sphagnopsida</taxon>
        <taxon>Sphagnales</taxon>
        <taxon>Sphagnaceae</taxon>
        <taxon>Sphagnum</taxon>
    </lineage>
</organism>
<feature type="compositionally biased region" description="Polar residues" evidence="1">
    <location>
        <begin position="114"/>
        <end position="131"/>
    </location>
</feature>
<sequence>MGAPSGNQPIAQTWFPSHQLSNGLYVSGHRDPSKEKGSTISVPQTPYTGGDVKKSGELGKMAGLIHSASLKGSGGGSAAAVGGGASSSSFHHHHSGPISSSSSAANGTSSHRSPFSTSATLKSSGSLSGPQTPVLPATGLITSGPLAGRTAGLSSGPLSGRIGAAAGGGGMSGPQDMMMMGGSSGGGGGGATPAGGAAAKAMHTVIPTNPAVNNLSNARKSSFWKRFPKVIIWTVGPLFVMGFIAGAFIVAAVRNPILLIVVASLLALVLLLLTWNSCWGHRSVTGFITSYPVSELATAKDGQFVKVTGVVTCGSVPLESSYQKVNRCIYTSTSLYEYRQFSMKPAAQQHRYRKWSLRHMERFVVDFYISDLQTGLRALVKAGYGASVTPYVEESVILDVTPNNKELPSDFIRWLSQRNLSANDRVMQLREGHVKEGSTVTVMGVVQRHENVLMIVPPPGPVSTGCQWNKALLPASMEGLMLRCEEVTKVDGIPLSIA</sequence>
<feature type="transmembrane region" description="Helical" evidence="2">
    <location>
        <begin position="257"/>
        <end position="275"/>
    </location>
</feature>
<name>A0ABP1ACQ2_9BRYO</name>
<feature type="region of interest" description="Disordered" evidence="1">
    <location>
        <begin position="72"/>
        <end position="141"/>
    </location>
</feature>
<feature type="compositionally biased region" description="Polar residues" evidence="1">
    <location>
        <begin position="38"/>
        <end position="47"/>
    </location>
</feature>
<keyword evidence="2" id="KW-1133">Transmembrane helix</keyword>
<feature type="transmembrane region" description="Helical" evidence="2">
    <location>
        <begin position="230"/>
        <end position="251"/>
    </location>
</feature>
<dbReference type="PANTHER" id="PTHR33709">
    <property type="entry name" value="OSJNBA0035M09.9 PROTEIN"/>
    <property type="match status" value="1"/>
</dbReference>
<keyword evidence="2" id="KW-0812">Transmembrane</keyword>
<feature type="compositionally biased region" description="Gly residues" evidence="1">
    <location>
        <begin position="72"/>
        <end position="85"/>
    </location>
</feature>
<dbReference type="Proteomes" id="UP001497522">
    <property type="component" value="Chromosome 11"/>
</dbReference>
<protein>
    <recommendedName>
        <fullName evidence="5">Ubiquitin-specific protease family C19-related protein</fullName>
    </recommendedName>
</protein>
<dbReference type="PANTHER" id="PTHR33709:SF4">
    <property type="entry name" value="OS08G0230200 PROTEIN"/>
    <property type="match status" value="1"/>
</dbReference>
<dbReference type="InterPro" id="IPR040339">
    <property type="entry name" value="At1g16860-like"/>
</dbReference>
<proteinExistence type="predicted"/>
<accession>A0ABP1ACQ2</accession>
<gene>
    <name evidence="3" type="ORF">CSSPJE1EN2_LOCUS3313</name>
</gene>
<feature type="compositionally biased region" description="Low complexity" evidence="1">
    <location>
        <begin position="96"/>
        <end position="113"/>
    </location>
</feature>
<feature type="region of interest" description="Disordered" evidence="1">
    <location>
        <begin position="21"/>
        <end position="56"/>
    </location>
</feature>
<evidence type="ECO:0000256" key="1">
    <source>
        <dbReference type="SAM" id="MobiDB-lite"/>
    </source>
</evidence>
<keyword evidence="2" id="KW-0472">Membrane</keyword>
<feature type="compositionally biased region" description="Basic and acidic residues" evidence="1">
    <location>
        <begin position="28"/>
        <end position="37"/>
    </location>
</feature>